<evidence type="ECO:0000256" key="4">
    <source>
        <dbReference type="ARBA" id="ARBA00010286"/>
    </source>
</evidence>
<protein>
    <recommendedName>
        <fullName evidence="7">allantoinase</fullName>
        <ecNumber evidence="7">3.5.2.5</ecNumber>
    </recommendedName>
</protein>
<evidence type="ECO:0000256" key="7">
    <source>
        <dbReference type="ARBA" id="ARBA00012863"/>
    </source>
</evidence>
<dbReference type="InterPro" id="IPR006680">
    <property type="entry name" value="Amidohydro-rel"/>
</dbReference>
<evidence type="ECO:0000256" key="2">
    <source>
        <dbReference type="ARBA" id="ARBA00002368"/>
    </source>
</evidence>
<evidence type="ECO:0000256" key="3">
    <source>
        <dbReference type="ARBA" id="ARBA00004968"/>
    </source>
</evidence>
<dbReference type="NCBIfam" id="TIGR03178">
    <property type="entry name" value="allantoinase"/>
    <property type="match status" value="1"/>
</dbReference>
<dbReference type="eggNOG" id="COG0044">
    <property type="taxonomic scope" value="Bacteria"/>
</dbReference>
<keyword evidence="10" id="KW-0862">Zinc</keyword>
<dbReference type="EMBL" id="CP001997">
    <property type="protein sequence ID" value="ADE57947.1"/>
    <property type="molecule type" value="Genomic_DNA"/>
</dbReference>
<dbReference type="HOGENOM" id="CLU_015572_4_2_0"/>
<dbReference type="SUPFAM" id="SSF51338">
    <property type="entry name" value="Composite domain of metallo-dependent hydrolases"/>
    <property type="match status" value="1"/>
</dbReference>
<evidence type="ECO:0000256" key="5">
    <source>
        <dbReference type="ARBA" id="ARBA00010368"/>
    </source>
</evidence>
<name>D5EHB5_AMICL</name>
<dbReference type="KEGG" id="aco:Amico_1834"/>
<evidence type="ECO:0000256" key="8">
    <source>
        <dbReference type="ARBA" id="ARBA00022723"/>
    </source>
</evidence>
<evidence type="ECO:0000256" key="1">
    <source>
        <dbReference type="ARBA" id="ARBA00001947"/>
    </source>
</evidence>
<comment type="pathway">
    <text evidence="3">Nitrogen metabolism; (S)-allantoin degradation; allantoate from (S)-allantoin: step 1/1.</text>
</comment>
<dbReference type="InterPro" id="IPR032466">
    <property type="entry name" value="Metal_Hydrolase"/>
</dbReference>
<dbReference type="Pfam" id="PF01979">
    <property type="entry name" value="Amidohydro_1"/>
    <property type="match status" value="1"/>
</dbReference>
<dbReference type="AlphaFoldDB" id="D5EHB5"/>
<dbReference type="GO" id="GO:0004038">
    <property type="term" value="F:allantoinase activity"/>
    <property type="evidence" value="ECO:0007669"/>
    <property type="project" value="UniProtKB-EC"/>
</dbReference>
<feature type="domain" description="Amidohydrolase-related" evidence="11">
    <location>
        <begin position="57"/>
        <end position="411"/>
    </location>
</feature>
<evidence type="ECO:0000256" key="10">
    <source>
        <dbReference type="ARBA" id="ARBA00022833"/>
    </source>
</evidence>
<dbReference type="InterPro" id="IPR002195">
    <property type="entry name" value="Dihydroorotase_CS"/>
</dbReference>
<dbReference type="PANTHER" id="PTHR43668:SF2">
    <property type="entry name" value="ALLANTOINASE"/>
    <property type="match status" value="1"/>
</dbReference>
<dbReference type="InterPro" id="IPR011059">
    <property type="entry name" value="Metal-dep_hydrolase_composite"/>
</dbReference>
<dbReference type="Gene3D" id="2.30.40.10">
    <property type="entry name" value="Urease, subunit C, domain 1"/>
    <property type="match status" value="1"/>
</dbReference>
<sequence>MFLMVKVDLVVRNAQVFTGGELFSGGIAVKNGTIVAICRNELLPDAETVIDAENNPVLPGVVDPHVHVRDPGHTERGNFETETRAAAHGGVTTFLEHPISCPPPYSPEILEARVKSAEPQCLVDYAFFGAAGADFPQEVGRVAEAGIVAFKTFLHEAPEGREEEFRGLTMANDGAILDGFKAVAKTGLICTVHAENNDIIQRLIQQFRKEGKVGFPYHALSRPPIAEIETVEKLLRFARETGVRISFAHISTPEAMELVKQAKYEGQEVYLETCPHYLFLSDEKLLEIGPFAKGNPPLRSKESMKKLWDYINDGTVDFIGSDHSPFLLSEKEKGLTDIFTAAAGSPCIELTLPLMLTAVRDGRLTLPRAVELLSENAARIFGLFPKKGVLRPGADADFVVVDMKTPFEVSNENLLTHAKAIGVQYNGTKLVGRPLHTAVRGRMVMKDGVVDPEAKGWGQRLYPQK</sequence>
<evidence type="ECO:0000256" key="6">
    <source>
        <dbReference type="ARBA" id="ARBA00011881"/>
    </source>
</evidence>
<comment type="similarity">
    <text evidence="5">Belongs to the metallo-dependent hydrolases superfamily. Allantoinase family.</text>
</comment>
<comment type="similarity">
    <text evidence="4">Belongs to the metallo-dependent hydrolases superfamily. DHOase family. Class I DHOase subfamily.</text>
</comment>
<proteinExistence type="inferred from homology"/>
<dbReference type="PROSITE" id="PS00482">
    <property type="entry name" value="DIHYDROOROTASE_1"/>
    <property type="match status" value="1"/>
</dbReference>
<comment type="subunit">
    <text evidence="6">Homotetramer.</text>
</comment>
<dbReference type="STRING" id="572547.Amico_1834"/>
<dbReference type="GO" id="GO:0005737">
    <property type="term" value="C:cytoplasm"/>
    <property type="evidence" value="ECO:0007669"/>
    <property type="project" value="TreeGrafter"/>
</dbReference>
<evidence type="ECO:0000313" key="13">
    <source>
        <dbReference type="Proteomes" id="UP000002366"/>
    </source>
</evidence>
<dbReference type="Proteomes" id="UP000002366">
    <property type="component" value="Chromosome"/>
</dbReference>
<dbReference type="EC" id="3.5.2.5" evidence="7"/>
<dbReference type="InterPro" id="IPR050138">
    <property type="entry name" value="DHOase/Allantoinase_Hydrolase"/>
</dbReference>
<comment type="function">
    <text evidence="2">Catalyzes the reversible cyclization of carbamoyl aspartate to dihydroorotate.</text>
</comment>
<dbReference type="SUPFAM" id="SSF51556">
    <property type="entry name" value="Metallo-dependent hydrolases"/>
    <property type="match status" value="1"/>
</dbReference>
<dbReference type="PANTHER" id="PTHR43668">
    <property type="entry name" value="ALLANTOINASE"/>
    <property type="match status" value="1"/>
</dbReference>
<evidence type="ECO:0000256" key="9">
    <source>
        <dbReference type="ARBA" id="ARBA00022801"/>
    </source>
</evidence>
<keyword evidence="8" id="KW-0479">Metal-binding</keyword>
<comment type="cofactor">
    <cofactor evidence="1">
        <name>Zn(2+)</name>
        <dbReference type="ChEBI" id="CHEBI:29105"/>
    </cofactor>
</comment>
<reference evidence="12 13" key="1">
    <citation type="journal article" date="2010" name="Stand. Genomic Sci.">
        <title>Complete genome sequence of Aminobacterium colombiense type strain (ALA-1).</title>
        <authorList>
            <person name="Chertkov O."/>
            <person name="Sikorski J."/>
            <person name="Brambilla E."/>
            <person name="Lapidus A."/>
            <person name="Copeland A."/>
            <person name="Glavina Del Rio T."/>
            <person name="Nolan M."/>
            <person name="Lucas S."/>
            <person name="Tice H."/>
            <person name="Cheng J.F."/>
            <person name="Han C."/>
            <person name="Detter J.C."/>
            <person name="Bruce D."/>
            <person name="Tapia R."/>
            <person name="Goodwin L."/>
            <person name="Pitluck S."/>
            <person name="Liolios K."/>
            <person name="Ivanova N."/>
            <person name="Mavromatis K."/>
            <person name="Ovchinnikova G."/>
            <person name="Pati A."/>
            <person name="Chen A."/>
            <person name="Palaniappan K."/>
            <person name="Land M."/>
            <person name="Hauser L."/>
            <person name="Chang Y.J."/>
            <person name="Jeffries C.D."/>
            <person name="Spring S."/>
            <person name="Rohde M."/>
            <person name="Goker M."/>
            <person name="Bristow J."/>
            <person name="Eisen J.A."/>
            <person name="Markowitz V."/>
            <person name="Hugenholtz P."/>
            <person name="Kyrpides N.C."/>
            <person name="Klenk H.P."/>
        </authorList>
    </citation>
    <scope>NUCLEOTIDE SEQUENCE [LARGE SCALE GENOMIC DNA]</scope>
    <source>
        <strain evidence="13">DSM 12261 / ALA-1</strain>
    </source>
</reference>
<dbReference type="GO" id="GO:0008270">
    <property type="term" value="F:zinc ion binding"/>
    <property type="evidence" value="ECO:0007669"/>
    <property type="project" value="InterPro"/>
</dbReference>
<dbReference type="GO" id="GO:0000256">
    <property type="term" value="P:allantoin catabolic process"/>
    <property type="evidence" value="ECO:0007669"/>
    <property type="project" value="InterPro"/>
</dbReference>
<dbReference type="InterPro" id="IPR017593">
    <property type="entry name" value="Allantoinase"/>
</dbReference>
<dbReference type="GO" id="GO:0050897">
    <property type="term" value="F:cobalt ion binding"/>
    <property type="evidence" value="ECO:0007669"/>
    <property type="project" value="InterPro"/>
</dbReference>
<dbReference type="GO" id="GO:0006145">
    <property type="term" value="P:purine nucleobase catabolic process"/>
    <property type="evidence" value="ECO:0007669"/>
    <property type="project" value="TreeGrafter"/>
</dbReference>
<evidence type="ECO:0000313" key="12">
    <source>
        <dbReference type="EMBL" id="ADE57947.1"/>
    </source>
</evidence>
<gene>
    <name evidence="12" type="ordered locus">Amico_1834</name>
</gene>
<accession>D5EHB5</accession>
<evidence type="ECO:0000259" key="11">
    <source>
        <dbReference type="Pfam" id="PF01979"/>
    </source>
</evidence>
<keyword evidence="9 12" id="KW-0378">Hydrolase</keyword>
<dbReference type="Gene3D" id="3.20.20.140">
    <property type="entry name" value="Metal-dependent hydrolases"/>
    <property type="match status" value="1"/>
</dbReference>
<organism evidence="12 13">
    <name type="scientific">Aminobacterium colombiense (strain DSM 12261 / ALA-1)</name>
    <dbReference type="NCBI Taxonomy" id="572547"/>
    <lineage>
        <taxon>Bacteria</taxon>
        <taxon>Thermotogati</taxon>
        <taxon>Synergistota</taxon>
        <taxon>Synergistia</taxon>
        <taxon>Synergistales</taxon>
        <taxon>Aminobacteriaceae</taxon>
        <taxon>Aminobacterium</taxon>
    </lineage>
</organism>
<keyword evidence="13" id="KW-1185">Reference proteome</keyword>